<reference evidence="2 3" key="1">
    <citation type="submission" date="2016-10" db="EMBL/GenBank/DDBJ databases">
        <authorList>
            <person name="de Groot N.N."/>
        </authorList>
    </citation>
    <scope>NUCLEOTIDE SEQUENCE [LARGE SCALE GENOMIC DNA]</scope>
    <source>
        <strain evidence="2 3">NE2</strain>
    </source>
</reference>
<protein>
    <submittedName>
        <fullName evidence="2">Uncharacterized protein</fullName>
    </submittedName>
</protein>
<evidence type="ECO:0000313" key="3">
    <source>
        <dbReference type="Proteomes" id="UP000198755"/>
    </source>
</evidence>
<dbReference type="AlphaFoldDB" id="A0A1I4CIM3"/>
<dbReference type="OrthoDB" id="9938660at2"/>
<dbReference type="Proteomes" id="UP000198755">
    <property type="component" value="Unassembled WGS sequence"/>
</dbReference>
<sequence>MIDINRVAEGLAADLLNSSDPAKQVECLLVDAFRRGLQLGLSIPRSNPKPAASKDQPMEKDDDPWTTTH</sequence>
<gene>
    <name evidence="2" type="ORF">SAMN05444581_12322</name>
</gene>
<feature type="compositionally biased region" description="Acidic residues" evidence="1">
    <location>
        <begin position="60"/>
        <end position="69"/>
    </location>
</feature>
<accession>A0A1I4CIM3</accession>
<name>A0A1I4CIM3_9HYPH</name>
<organism evidence="2 3">
    <name type="scientific">Methylocapsa palsarum</name>
    <dbReference type="NCBI Taxonomy" id="1612308"/>
    <lineage>
        <taxon>Bacteria</taxon>
        <taxon>Pseudomonadati</taxon>
        <taxon>Pseudomonadota</taxon>
        <taxon>Alphaproteobacteria</taxon>
        <taxon>Hyphomicrobiales</taxon>
        <taxon>Beijerinckiaceae</taxon>
        <taxon>Methylocapsa</taxon>
    </lineage>
</organism>
<evidence type="ECO:0000256" key="1">
    <source>
        <dbReference type="SAM" id="MobiDB-lite"/>
    </source>
</evidence>
<proteinExistence type="predicted"/>
<dbReference type="RefSeq" id="WP_091686134.1">
    <property type="nucleotide sequence ID" value="NZ_FOSN01000023.1"/>
</dbReference>
<dbReference type="STRING" id="1612308.SAMN05444581_12322"/>
<evidence type="ECO:0000313" key="2">
    <source>
        <dbReference type="EMBL" id="SFK81084.1"/>
    </source>
</evidence>
<keyword evidence="3" id="KW-1185">Reference proteome</keyword>
<dbReference type="EMBL" id="FOSN01000023">
    <property type="protein sequence ID" value="SFK81084.1"/>
    <property type="molecule type" value="Genomic_DNA"/>
</dbReference>
<feature type="region of interest" description="Disordered" evidence="1">
    <location>
        <begin position="40"/>
        <end position="69"/>
    </location>
</feature>